<dbReference type="InterPro" id="IPR006183">
    <property type="entry name" value="Pgluconate_DH"/>
</dbReference>
<dbReference type="InterPro" id="IPR006114">
    <property type="entry name" value="6PGDH_C"/>
</dbReference>
<dbReference type="InterPro" id="IPR015815">
    <property type="entry name" value="HIBADH-related"/>
</dbReference>
<dbReference type="NCBIfam" id="TIGR00872">
    <property type="entry name" value="gnd_rel"/>
    <property type="match status" value="1"/>
</dbReference>
<dbReference type="InterPro" id="IPR008927">
    <property type="entry name" value="6-PGluconate_DH-like_C_sf"/>
</dbReference>
<dbReference type="GO" id="GO:0004616">
    <property type="term" value="F:phosphogluconate dehydrogenase (decarboxylating) activity"/>
    <property type="evidence" value="ECO:0007669"/>
    <property type="project" value="InterPro"/>
</dbReference>
<dbReference type="Proteomes" id="UP000245921">
    <property type="component" value="Unassembled WGS sequence"/>
</dbReference>
<evidence type="ECO:0000256" key="4">
    <source>
        <dbReference type="PIRSR" id="PIRSR000103-1"/>
    </source>
</evidence>
<dbReference type="GO" id="GO:0019521">
    <property type="term" value="P:D-gluconate metabolic process"/>
    <property type="evidence" value="ECO:0007669"/>
    <property type="project" value="UniProtKB-KW"/>
</dbReference>
<keyword evidence="8" id="KW-1185">Reference proteome</keyword>
<evidence type="ECO:0000256" key="1">
    <source>
        <dbReference type="ARBA" id="ARBA00008419"/>
    </source>
</evidence>
<dbReference type="InterPro" id="IPR004849">
    <property type="entry name" value="6DGDH_YqeC"/>
</dbReference>
<evidence type="ECO:0000256" key="2">
    <source>
        <dbReference type="ARBA" id="ARBA00023002"/>
    </source>
</evidence>
<feature type="compositionally biased region" description="Basic and acidic residues" evidence="5">
    <location>
        <begin position="318"/>
        <end position="329"/>
    </location>
</feature>
<dbReference type="EMBL" id="QGGI01000005">
    <property type="protein sequence ID" value="PWJ95427.1"/>
    <property type="molecule type" value="Genomic_DNA"/>
</dbReference>
<protein>
    <submittedName>
        <fullName evidence="7">6-phosphogluconate dehydrogenase (Decarboxylating)</fullName>
    </submittedName>
</protein>
<evidence type="ECO:0000313" key="7">
    <source>
        <dbReference type="EMBL" id="PWJ95427.1"/>
    </source>
</evidence>
<feature type="active site" evidence="4">
    <location>
        <position position="171"/>
    </location>
</feature>
<evidence type="ECO:0000259" key="6">
    <source>
        <dbReference type="SMART" id="SM01350"/>
    </source>
</evidence>
<gene>
    <name evidence="7" type="ORF">C7380_10554</name>
</gene>
<dbReference type="SMART" id="SM01350">
    <property type="entry name" value="6PGD"/>
    <property type="match status" value="1"/>
</dbReference>
<dbReference type="InterPro" id="IPR036291">
    <property type="entry name" value="NAD(P)-bd_dom_sf"/>
</dbReference>
<dbReference type="Gene3D" id="3.40.50.720">
    <property type="entry name" value="NAD(P)-binding Rossmann-like Domain"/>
    <property type="match status" value="1"/>
</dbReference>
<evidence type="ECO:0000256" key="3">
    <source>
        <dbReference type="ARBA" id="ARBA00023064"/>
    </source>
</evidence>
<organism evidence="7 8">
    <name type="scientific">Oceanotoga teriensis</name>
    <dbReference type="NCBI Taxonomy" id="515440"/>
    <lineage>
        <taxon>Bacteria</taxon>
        <taxon>Thermotogati</taxon>
        <taxon>Thermotogota</taxon>
        <taxon>Thermotogae</taxon>
        <taxon>Petrotogales</taxon>
        <taxon>Petrotogaceae</taxon>
        <taxon>Oceanotoga</taxon>
    </lineage>
</organism>
<dbReference type="Pfam" id="PF03446">
    <property type="entry name" value="NAD_binding_2"/>
    <property type="match status" value="1"/>
</dbReference>
<dbReference type="GO" id="GO:0006098">
    <property type="term" value="P:pentose-phosphate shunt"/>
    <property type="evidence" value="ECO:0007669"/>
    <property type="project" value="InterPro"/>
</dbReference>
<feature type="region of interest" description="Disordered" evidence="5">
    <location>
        <begin position="307"/>
        <end position="329"/>
    </location>
</feature>
<proteinExistence type="inferred from homology"/>
<dbReference type="PIRSF" id="PIRSF000103">
    <property type="entry name" value="HIBADH"/>
    <property type="match status" value="1"/>
</dbReference>
<dbReference type="PROSITE" id="PS00895">
    <property type="entry name" value="3_HYDROXYISOBUT_DH"/>
    <property type="match status" value="1"/>
</dbReference>
<comment type="caution">
    <text evidence="7">The sequence shown here is derived from an EMBL/GenBank/DDBJ whole genome shotgun (WGS) entry which is preliminary data.</text>
</comment>
<dbReference type="InterPro" id="IPR002204">
    <property type="entry name" value="3-OH-isobutyrate_DH-rel_CS"/>
</dbReference>
<dbReference type="NCBIfam" id="NF007161">
    <property type="entry name" value="PRK09599.1"/>
    <property type="match status" value="1"/>
</dbReference>
<dbReference type="GO" id="GO:0016054">
    <property type="term" value="P:organic acid catabolic process"/>
    <property type="evidence" value="ECO:0007669"/>
    <property type="project" value="UniProtKB-ARBA"/>
</dbReference>
<dbReference type="SUPFAM" id="SSF48179">
    <property type="entry name" value="6-phosphogluconate dehydrogenase C-terminal domain-like"/>
    <property type="match status" value="1"/>
</dbReference>
<dbReference type="PANTHER" id="PTHR11811">
    <property type="entry name" value="6-PHOSPHOGLUCONATE DEHYDROGENASE"/>
    <property type="match status" value="1"/>
</dbReference>
<dbReference type="GO" id="GO:0050661">
    <property type="term" value="F:NADP binding"/>
    <property type="evidence" value="ECO:0007669"/>
    <property type="project" value="InterPro"/>
</dbReference>
<dbReference type="Gene3D" id="1.10.1040.10">
    <property type="entry name" value="N-(1-d-carboxylethyl)-l-norvaline Dehydrogenase, domain 2"/>
    <property type="match status" value="1"/>
</dbReference>
<dbReference type="InterPro" id="IPR013328">
    <property type="entry name" value="6PGD_dom2"/>
</dbReference>
<dbReference type="RefSeq" id="WP_109604341.1">
    <property type="nucleotide sequence ID" value="NZ_JAMHJO010000003.1"/>
</dbReference>
<accession>A0AA45HIZ0</accession>
<feature type="domain" description="6-phosphogluconate dehydrogenase C-terminal" evidence="6">
    <location>
        <begin position="167"/>
        <end position="328"/>
    </location>
</feature>
<dbReference type="AlphaFoldDB" id="A0AA45HIZ0"/>
<dbReference type="PRINTS" id="PR00076">
    <property type="entry name" value="6PGDHDRGNASE"/>
</dbReference>
<comment type="similarity">
    <text evidence="1">Belongs to the 6-phosphogluconate dehydrogenase family.</text>
</comment>
<evidence type="ECO:0000313" key="8">
    <source>
        <dbReference type="Proteomes" id="UP000245921"/>
    </source>
</evidence>
<evidence type="ECO:0000256" key="5">
    <source>
        <dbReference type="SAM" id="MobiDB-lite"/>
    </source>
</evidence>
<keyword evidence="3" id="KW-0311">Gluconate utilization</keyword>
<name>A0AA45HIZ0_9BACT</name>
<keyword evidence="2" id="KW-0560">Oxidoreductase</keyword>
<dbReference type="SUPFAM" id="SSF51735">
    <property type="entry name" value="NAD(P)-binding Rossmann-fold domains"/>
    <property type="match status" value="1"/>
</dbReference>
<sequence length="329" mass="36815">MKLSIIGLGRMGYNMAIRLLEDGHEVFVYNRTSEKSETLKEYGAKVIYDLKTIKNVLSTPRVVWSMLPAGDITEKNIEILSEILDEEDIIIDGANTNYKDDIKRFNTLKNKGINYIDAGVSGGVWGLKEGYCTMVGGDEKIFEYIEPIIKSLAPNNGYMYCGSTGAGHYVKMIHNGIEYGLMEAYAEGFELLKASKYGENLNLSDISKMWNNGSVIRSWLLELLEIAFKDDSSLKDIQGYVEDSGEARWTVNEAIDNGVSVPIISASLFKRFQSRQKDVFSDKVVAALRNQFGGHALYKKDRNIKKTSTGAGKVESANPDKRDFYGKNK</sequence>
<dbReference type="InterPro" id="IPR006115">
    <property type="entry name" value="6PGDH_NADP-bd"/>
</dbReference>
<dbReference type="Pfam" id="PF00393">
    <property type="entry name" value="6PGD"/>
    <property type="match status" value="1"/>
</dbReference>
<reference evidence="7 8" key="1">
    <citation type="submission" date="2018-05" db="EMBL/GenBank/DDBJ databases">
        <title>Genomic Encyclopedia of Type Strains, Phase IV (KMG-IV): sequencing the most valuable type-strain genomes for metagenomic binning, comparative biology and taxonomic classification.</title>
        <authorList>
            <person name="Goeker M."/>
        </authorList>
    </citation>
    <scope>NUCLEOTIDE SEQUENCE [LARGE SCALE GENOMIC DNA]</scope>
    <source>
        <strain evidence="7 8">DSM 24906</strain>
    </source>
</reference>